<evidence type="ECO:0000313" key="3">
    <source>
        <dbReference type="Proteomes" id="UP001300745"/>
    </source>
</evidence>
<feature type="chain" id="PRO_5047490911" description="Lipoprotein" evidence="1">
    <location>
        <begin position="23"/>
        <end position="231"/>
    </location>
</feature>
<reference evidence="2 3" key="1">
    <citation type="submission" date="2022-11" db="EMBL/GenBank/DDBJ databases">
        <title>Mycobacterium sp. nov.</title>
        <authorList>
            <person name="Papic B."/>
            <person name="Spicic S."/>
            <person name="Duvnjak S."/>
        </authorList>
    </citation>
    <scope>NUCLEOTIDE SEQUENCE [LARGE SCALE GENOMIC DNA]</scope>
    <source>
        <strain evidence="2 3">CVI_P4</strain>
    </source>
</reference>
<sequence>MKKHLRTLLAGVAATVAFGTVAACSGGSSTTADSPAPSSSTATVTDFPQSAHYIADMPMADGKTMTIGVAVEGDKIAAYACDGSTDEAWFFGTQKDGELDITSKYQDTLKASFNGTDVVGELTMNDVDYTFTAASVAAPAGMYTAAVDGVRASWVVRPDHTMTGVQFRPTDEDDTSDLVQANEQAFRDQVRQRRLARVLSPAPAMQFGSFQTTINGVPVRASIVNGDTRLS</sequence>
<dbReference type="PROSITE" id="PS51257">
    <property type="entry name" value="PROKAR_LIPOPROTEIN"/>
    <property type="match status" value="1"/>
</dbReference>
<dbReference type="RefSeq" id="WP_265996275.1">
    <property type="nucleotide sequence ID" value="NZ_JAPJDN010000005.1"/>
</dbReference>
<evidence type="ECO:0008006" key="4">
    <source>
        <dbReference type="Google" id="ProtNLM"/>
    </source>
</evidence>
<accession>A0ABT3SAR7</accession>
<comment type="caution">
    <text evidence="2">The sequence shown here is derived from an EMBL/GenBank/DDBJ whole genome shotgun (WGS) entry which is preliminary data.</text>
</comment>
<dbReference type="EMBL" id="JAPJDO010000005">
    <property type="protein sequence ID" value="MCX2936600.1"/>
    <property type="molecule type" value="Genomic_DNA"/>
</dbReference>
<keyword evidence="3" id="KW-1185">Reference proteome</keyword>
<gene>
    <name evidence="2" type="ORF">ORI27_07820</name>
</gene>
<protein>
    <recommendedName>
        <fullName evidence="4">Lipoprotein</fullName>
    </recommendedName>
</protein>
<proteinExistence type="predicted"/>
<organism evidence="2 3">
    <name type="scientific">Mycobacterium pinniadriaticum</name>
    <dbReference type="NCBI Taxonomy" id="2994102"/>
    <lineage>
        <taxon>Bacteria</taxon>
        <taxon>Bacillati</taxon>
        <taxon>Actinomycetota</taxon>
        <taxon>Actinomycetes</taxon>
        <taxon>Mycobacteriales</taxon>
        <taxon>Mycobacteriaceae</taxon>
        <taxon>Mycobacterium</taxon>
    </lineage>
</organism>
<evidence type="ECO:0000313" key="2">
    <source>
        <dbReference type="EMBL" id="MCX2936600.1"/>
    </source>
</evidence>
<name>A0ABT3SAR7_9MYCO</name>
<feature type="signal peptide" evidence="1">
    <location>
        <begin position="1"/>
        <end position="22"/>
    </location>
</feature>
<keyword evidence="1" id="KW-0732">Signal</keyword>
<dbReference type="Proteomes" id="UP001300745">
    <property type="component" value="Unassembled WGS sequence"/>
</dbReference>
<evidence type="ECO:0000256" key="1">
    <source>
        <dbReference type="SAM" id="SignalP"/>
    </source>
</evidence>